<dbReference type="Gene3D" id="3.30.70.1440">
    <property type="entry name" value="Multidrug efflux transporter AcrB pore domain"/>
    <property type="match status" value="1"/>
</dbReference>
<dbReference type="SUPFAM" id="SSF82866">
    <property type="entry name" value="Multidrug efflux transporter AcrB transmembrane domain"/>
    <property type="match status" value="2"/>
</dbReference>
<keyword evidence="1" id="KW-0812">Transmembrane</keyword>
<dbReference type="Gene3D" id="3.30.2090.10">
    <property type="entry name" value="Multidrug efflux transporter AcrB TolC docking domain, DN and DC subdomains"/>
    <property type="match status" value="2"/>
</dbReference>
<feature type="transmembrane region" description="Helical" evidence="1">
    <location>
        <begin position="423"/>
        <end position="442"/>
    </location>
</feature>
<dbReference type="EMBL" id="FPHP01000044">
    <property type="protein sequence ID" value="SFV75577.1"/>
    <property type="molecule type" value="Genomic_DNA"/>
</dbReference>
<dbReference type="InterPro" id="IPR001036">
    <property type="entry name" value="Acrflvin-R"/>
</dbReference>
<feature type="transmembrane region" description="Helical" evidence="1">
    <location>
        <begin position="354"/>
        <end position="373"/>
    </location>
</feature>
<feature type="transmembrane region" description="Helical" evidence="1">
    <location>
        <begin position="840"/>
        <end position="860"/>
    </location>
</feature>
<gene>
    <name evidence="2" type="ORF">MNB_SM-3-991</name>
</gene>
<keyword evidence="1" id="KW-1133">Transmembrane helix</keyword>
<dbReference type="Pfam" id="PF00873">
    <property type="entry name" value="ACR_tran"/>
    <property type="match status" value="1"/>
</dbReference>
<name>A0A1W1D568_9ZZZZ</name>
<feature type="transmembrane region" description="Helical" evidence="1">
    <location>
        <begin position="379"/>
        <end position="402"/>
    </location>
</feature>
<dbReference type="PRINTS" id="PR00702">
    <property type="entry name" value="ACRIFLAVINRP"/>
</dbReference>
<dbReference type="InterPro" id="IPR027463">
    <property type="entry name" value="AcrB_DN_DC_subdom"/>
</dbReference>
<feature type="transmembrane region" description="Helical" evidence="1">
    <location>
        <begin position="502"/>
        <end position="532"/>
    </location>
</feature>
<dbReference type="Gene3D" id="3.30.70.1430">
    <property type="entry name" value="Multidrug efflux transporter AcrB pore domain"/>
    <property type="match status" value="2"/>
</dbReference>
<feature type="transmembrane region" description="Helical" evidence="1">
    <location>
        <begin position="329"/>
        <end position="347"/>
    </location>
</feature>
<sequence length="1015" mass="112862">MYKSAINRPIATLMYVFTLVIFGYMSFKSMPLALYPNVDFPIVTIKTIYPGVEADTIESQVTQKIEEAISRIGGVDSITSTSSDGVSVVMVKFFLERNIDEATNDVRDKVSAINLPKNAKTPLVSKLDIGGAPIINVFLTAKKNNLQDLMVFADEKVKPALQKINGVGAINIIGYKDREIKIFPDIYKLNKFGITITELNNIVARENIKIGGGKLITKTKEIILKTRADALNVEQLKNIIIKDDLRLKDIATVQDSLSDAKSYSSYNGTEGVMLEIQKISGTNTIKIVDEVKKTLPTLQKMAGQNYGVMLLQDTTHFIIHSLEDVKFDLIYGAFLSVVIIFIFLRNFTITLVSALAIPISIFGTIALMDFMGFNLNKMTLIGLTLAIGIIIDDAIVVLENIYKKMEAGMGKFEAALYGVKEMAFAILAISAMLLAVFLPVAHMSGIVGKFFESFAMTVGFAVIISYSVAMSFMPSLSARVLHKKESRFYNITEPIFRFLDKIYVVVLQFVLRFKFLTLLVILGIFVASLSLFPKIGMDFIPKEDKSEFEIKLRADAGISLEEMIKKSKAVEAMVKKDKNVLFTTLSVGYNSVKEKNKALLYVKLIPKDKREKNQEEIIQAFRQKLKTFQKDMFITAAAIPGIKGAGVSVPYQIVLTSDSFEDLAIARKNLMAYLAQKKGFVDIDSNLDEGKPQINLNIIRENANRVGISATQIANAIAIAFSSDLEISYFEQNGKQYKITLRLPDTSRISIDDIKKIQLRAKNGELVFLDGLVTFTHTKSLASIYHYNRQRQVTIYADLFGLDLGGAVKYTQEKIEQILPPSVSYKFTGFAEEMGKTAKAFAVAIGLSVILMFIILAILYESLIQPIIIMMALPLSIIGVMIALYVTHLHFSLFVMIGFMLLMGMVGKNGVLLVDFANEAMMRGKDVNEALLEAGEKRLRPILMTTSAMIFAMLPLALSHSLGSETKAPMAIAIIGGLLSSMILTLLVIPVMYKIINPLDRWLRKWYEKKVNILS</sequence>
<organism evidence="2">
    <name type="scientific">hydrothermal vent metagenome</name>
    <dbReference type="NCBI Taxonomy" id="652676"/>
    <lineage>
        <taxon>unclassified sequences</taxon>
        <taxon>metagenomes</taxon>
        <taxon>ecological metagenomes</taxon>
    </lineage>
</organism>
<evidence type="ECO:0000313" key="2">
    <source>
        <dbReference type="EMBL" id="SFV75577.1"/>
    </source>
</evidence>
<keyword evidence="1" id="KW-0472">Membrane</keyword>
<dbReference type="Gene3D" id="1.20.1640.10">
    <property type="entry name" value="Multidrug efflux transporter AcrB transmembrane domain"/>
    <property type="match status" value="2"/>
</dbReference>
<feature type="transmembrane region" description="Helical" evidence="1">
    <location>
        <begin position="867"/>
        <end position="887"/>
    </location>
</feature>
<proteinExistence type="predicted"/>
<dbReference type="PANTHER" id="PTHR32063:SF0">
    <property type="entry name" value="SWARMING MOTILITY PROTEIN SWRC"/>
    <property type="match status" value="1"/>
</dbReference>
<dbReference type="GO" id="GO:0042910">
    <property type="term" value="F:xenobiotic transmembrane transporter activity"/>
    <property type="evidence" value="ECO:0007669"/>
    <property type="project" value="TreeGrafter"/>
</dbReference>
<dbReference type="PANTHER" id="PTHR32063">
    <property type="match status" value="1"/>
</dbReference>
<dbReference type="SUPFAM" id="SSF82693">
    <property type="entry name" value="Multidrug efflux transporter AcrB pore domain, PN1, PN2, PC1 and PC2 subdomains"/>
    <property type="match status" value="3"/>
</dbReference>
<protein>
    <submittedName>
        <fullName evidence="2">Acriflavin resistance protein / Multidrug efflux system CmeDEF</fullName>
    </submittedName>
</protein>
<dbReference type="SUPFAM" id="SSF82714">
    <property type="entry name" value="Multidrug efflux transporter AcrB TolC docking domain, DN and DC subdomains"/>
    <property type="match status" value="2"/>
</dbReference>
<accession>A0A1W1D568</accession>
<dbReference type="GO" id="GO:0005886">
    <property type="term" value="C:plasma membrane"/>
    <property type="evidence" value="ECO:0007669"/>
    <property type="project" value="TreeGrafter"/>
</dbReference>
<feature type="transmembrane region" description="Helical" evidence="1">
    <location>
        <begin position="939"/>
        <end position="958"/>
    </location>
</feature>
<feature type="transmembrane region" description="Helical" evidence="1">
    <location>
        <begin position="12"/>
        <end position="35"/>
    </location>
</feature>
<feature type="transmembrane region" description="Helical" evidence="1">
    <location>
        <begin position="893"/>
        <end position="918"/>
    </location>
</feature>
<feature type="transmembrane region" description="Helical" evidence="1">
    <location>
        <begin position="454"/>
        <end position="481"/>
    </location>
</feature>
<feature type="transmembrane region" description="Helical" evidence="1">
    <location>
        <begin position="970"/>
        <end position="996"/>
    </location>
</feature>
<dbReference type="AlphaFoldDB" id="A0A1W1D568"/>
<evidence type="ECO:0000256" key="1">
    <source>
        <dbReference type="SAM" id="Phobius"/>
    </source>
</evidence>
<reference evidence="2" key="1">
    <citation type="submission" date="2016-10" db="EMBL/GenBank/DDBJ databases">
        <authorList>
            <person name="de Groot N.N."/>
        </authorList>
    </citation>
    <scope>NUCLEOTIDE SEQUENCE</scope>
</reference>
<dbReference type="Gene3D" id="3.30.70.1320">
    <property type="entry name" value="Multidrug efflux transporter AcrB pore domain like"/>
    <property type="match status" value="1"/>
</dbReference>